<evidence type="ECO:0000313" key="1">
    <source>
        <dbReference type="EMBL" id="GAM12313.1"/>
    </source>
</evidence>
<dbReference type="STRING" id="1321606.SAMD00020551_0445"/>
<dbReference type="Proteomes" id="UP000031014">
    <property type="component" value="Unassembled WGS sequence"/>
</dbReference>
<dbReference type="AlphaFoldDB" id="A0A0A8WXF5"/>
<keyword evidence="2" id="KW-1185">Reference proteome</keyword>
<reference evidence="1 2" key="1">
    <citation type="submission" date="2013-06" db="EMBL/GenBank/DDBJ databases">
        <title>Whole genome shotgun sequence of Bacillus selenatarsenatis SF-1.</title>
        <authorList>
            <person name="Kuroda M."/>
            <person name="Sei K."/>
            <person name="Yamashita M."/>
            <person name="Ike M."/>
        </authorList>
    </citation>
    <scope>NUCLEOTIDE SEQUENCE [LARGE SCALE GENOMIC DNA]</scope>
    <source>
        <strain evidence="1 2">SF-1</strain>
    </source>
</reference>
<gene>
    <name evidence="1" type="ORF">SAMD00020551_0445</name>
</gene>
<accession>A0A0A8WXF5</accession>
<proteinExistence type="predicted"/>
<dbReference type="EMBL" id="BASE01000010">
    <property type="protein sequence ID" value="GAM12313.1"/>
    <property type="molecule type" value="Genomic_DNA"/>
</dbReference>
<organism evidence="1 2">
    <name type="scientific">Mesobacillus selenatarsenatis (strain DSM 18680 / JCM 14380 / FERM P-15431 / SF-1)</name>
    <dbReference type="NCBI Taxonomy" id="1321606"/>
    <lineage>
        <taxon>Bacteria</taxon>
        <taxon>Bacillati</taxon>
        <taxon>Bacillota</taxon>
        <taxon>Bacilli</taxon>
        <taxon>Bacillales</taxon>
        <taxon>Bacillaceae</taxon>
        <taxon>Mesobacillus</taxon>
    </lineage>
</organism>
<evidence type="ECO:0000313" key="2">
    <source>
        <dbReference type="Proteomes" id="UP000031014"/>
    </source>
</evidence>
<protein>
    <submittedName>
        <fullName evidence="1">Uncharacterized protein</fullName>
    </submittedName>
</protein>
<sequence>MPYKTILSERWAEVDQWKTKAPGLILDRNYGLVDEVEVYRSFGGCLPAESTAANFIFKTLRQLNAQRDGDAKTNEDLDIKV</sequence>
<comment type="caution">
    <text evidence="1">The sequence shown here is derived from an EMBL/GenBank/DDBJ whole genome shotgun (WGS) entry which is preliminary data.</text>
</comment>
<name>A0A0A8WXF5_MESS1</name>